<protein>
    <recommendedName>
        <fullName evidence="4">Aldehyde dehydrogenase</fullName>
    </recommendedName>
</protein>
<dbReference type="AlphaFoldDB" id="A0AAD7A7G5"/>
<dbReference type="Proteomes" id="UP001218218">
    <property type="component" value="Unassembled WGS sequence"/>
</dbReference>
<dbReference type="FunFam" id="3.40.309.10:FF:000003">
    <property type="entry name" value="Aldehyde dehydrogenase"/>
    <property type="match status" value="1"/>
</dbReference>
<organism evidence="9 10">
    <name type="scientific">Mycena albidolilacea</name>
    <dbReference type="NCBI Taxonomy" id="1033008"/>
    <lineage>
        <taxon>Eukaryota</taxon>
        <taxon>Fungi</taxon>
        <taxon>Dikarya</taxon>
        <taxon>Basidiomycota</taxon>
        <taxon>Agaricomycotina</taxon>
        <taxon>Agaricomycetes</taxon>
        <taxon>Agaricomycetidae</taxon>
        <taxon>Agaricales</taxon>
        <taxon>Marasmiineae</taxon>
        <taxon>Mycenaceae</taxon>
        <taxon>Mycena</taxon>
    </lineage>
</organism>
<dbReference type="Gene3D" id="3.40.309.10">
    <property type="entry name" value="Aldehyde Dehydrogenase, Chain A, domain 2"/>
    <property type="match status" value="1"/>
</dbReference>
<dbReference type="PANTHER" id="PTHR43570">
    <property type="entry name" value="ALDEHYDE DEHYDROGENASE"/>
    <property type="match status" value="1"/>
</dbReference>
<dbReference type="CDD" id="cd07135">
    <property type="entry name" value="ALDH_F14-YMR110C"/>
    <property type="match status" value="1"/>
</dbReference>
<sequence>MMPNTPLSEISVIRDALRTSFRKGLARPIEWRRHQLFQLARMMQENAEAFAEALTEDLGKPKLESYSFEIGAILERSLIGAQRLDDWAKPIPVDSPDWQKPLKPTVYKAAKGTVLIIAPWNYPLVLGLQPLIGAIAAGCCAVLKPSEISPHSSALLAELFPKYLNPDAYRVVLGAIPETTKLLELQWDHIFYTGNARIARLISVAAAEHLTPLTLELGGKSPVIVDPSFNINLAAKRILWAKSQNCGQLCVAPDYVVIPRTSQEAFISALKEWYTEFFPEGSMESSSISRIVSPAHHERLMDLLNRSKGEVVFGGHTEGSTKIEVTVLKDVPADDSFMEGEIFGLFLPIVPVDNIEDAIEFVRNREHPLVIYVFTEDPKLKQQMLDETMSGGIVFNDLVQQLGFNELPFGGVGQSGYGRQISKYTFDSFSYERASIDVSSEMEQFNAVRYPPFNDEKFALMSGAVFLPIPASS</sequence>
<dbReference type="SUPFAM" id="SSF53720">
    <property type="entry name" value="ALDH-like"/>
    <property type="match status" value="1"/>
</dbReference>
<feature type="active site" evidence="5 6">
    <location>
        <position position="216"/>
    </location>
</feature>
<proteinExistence type="inferred from homology"/>
<evidence type="ECO:0000256" key="6">
    <source>
        <dbReference type="PROSITE-ProRule" id="PRU10007"/>
    </source>
</evidence>
<dbReference type="InterPro" id="IPR016163">
    <property type="entry name" value="Ald_DH_C"/>
</dbReference>
<dbReference type="PIRSF" id="PIRSF036492">
    <property type="entry name" value="ALDH"/>
    <property type="match status" value="1"/>
</dbReference>
<evidence type="ECO:0000256" key="5">
    <source>
        <dbReference type="PIRSR" id="PIRSR036492-1"/>
    </source>
</evidence>
<dbReference type="GO" id="GO:0004029">
    <property type="term" value="F:aldehyde dehydrogenase (NAD+) activity"/>
    <property type="evidence" value="ECO:0007669"/>
    <property type="project" value="TreeGrafter"/>
</dbReference>
<reference evidence="9" key="1">
    <citation type="submission" date="2023-03" db="EMBL/GenBank/DDBJ databases">
        <title>Massive genome expansion in bonnet fungi (Mycena s.s.) driven by repeated elements and novel gene families across ecological guilds.</title>
        <authorList>
            <consortium name="Lawrence Berkeley National Laboratory"/>
            <person name="Harder C.B."/>
            <person name="Miyauchi S."/>
            <person name="Viragh M."/>
            <person name="Kuo A."/>
            <person name="Thoen E."/>
            <person name="Andreopoulos B."/>
            <person name="Lu D."/>
            <person name="Skrede I."/>
            <person name="Drula E."/>
            <person name="Henrissat B."/>
            <person name="Morin E."/>
            <person name="Kohler A."/>
            <person name="Barry K."/>
            <person name="LaButti K."/>
            <person name="Morin E."/>
            <person name="Salamov A."/>
            <person name="Lipzen A."/>
            <person name="Mereny Z."/>
            <person name="Hegedus B."/>
            <person name="Baldrian P."/>
            <person name="Stursova M."/>
            <person name="Weitz H."/>
            <person name="Taylor A."/>
            <person name="Grigoriev I.V."/>
            <person name="Nagy L.G."/>
            <person name="Martin F."/>
            <person name="Kauserud H."/>
        </authorList>
    </citation>
    <scope>NUCLEOTIDE SEQUENCE</scope>
    <source>
        <strain evidence="9">CBHHK002</strain>
    </source>
</reference>
<name>A0AAD7A7G5_9AGAR</name>
<dbReference type="InterPro" id="IPR012394">
    <property type="entry name" value="Aldehyde_DH_NAD(P)"/>
</dbReference>
<keyword evidence="3" id="KW-0520">NAD</keyword>
<dbReference type="GO" id="GO:0006081">
    <property type="term" value="P:aldehyde metabolic process"/>
    <property type="evidence" value="ECO:0007669"/>
    <property type="project" value="InterPro"/>
</dbReference>
<dbReference type="Gene3D" id="3.40.605.10">
    <property type="entry name" value="Aldehyde Dehydrogenase, Chain A, domain 1"/>
    <property type="match status" value="1"/>
</dbReference>
<dbReference type="Pfam" id="PF00171">
    <property type="entry name" value="Aldedh"/>
    <property type="match status" value="1"/>
</dbReference>
<dbReference type="InterPro" id="IPR016162">
    <property type="entry name" value="Ald_DH_N"/>
</dbReference>
<dbReference type="PROSITE" id="PS00687">
    <property type="entry name" value="ALDEHYDE_DEHYDR_GLU"/>
    <property type="match status" value="1"/>
</dbReference>
<feature type="active site" evidence="5">
    <location>
        <position position="250"/>
    </location>
</feature>
<keyword evidence="2 4" id="KW-0560">Oxidoreductase</keyword>
<evidence type="ECO:0000256" key="7">
    <source>
        <dbReference type="RuleBase" id="RU003345"/>
    </source>
</evidence>
<comment type="caution">
    <text evidence="9">The sequence shown here is derived from an EMBL/GenBank/DDBJ whole genome shotgun (WGS) entry which is preliminary data.</text>
</comment>
<evidence type="ECO:0000313" key="10">
    <source>
        <dbReference type="Proteomes" id="UP001218218"/>
    </source>
</evidence>
<dbReference type="InterPro" id="IPR015590">
    <property type="entry name" value="Aldehyde_DH_dom"/>
</dbReference>
<dbReference type="InterPro" id="IPR029510">
    <property type="entry name" value="Ald_DH_CS_GLU"/>
</dbReference>
<dbReference type="GO" id="GO:0005737">
    <property type="term" value="C:cytoplasm"/>
    <property type="evidence" value="ECO:0007669"/>
    <property type="project" value="TreeGrafter"/>
</dbReference>
<gene>
    <name evidence="9" type="ORF">DFH08DRAFT_98055</name>
</gene>
<evidence type="ECO:0000256" key="2">
    <source>
        <dbReference type="ARBA" id="ARBA00023002"/>
    </source>
</evidence>
<dbReference type="InterPro" id="IPR016161">
    <property type="entry name" value="Ald_DH/histidinol_DH"/>
</dbReference>
<dbReference type="PANTHER" id="PTHR43570:SF16">
    <property type="entry name" value="ALDEHYDE DEHYDROGENASE TYPE III, ISOFORM Q"/>
    <property type="match status" value="1"/>
</dbReference>
<evidence type="ECO:0000256" key="1">
    <source>
        <dbReference type="ARBA" id="ARBA00009986"/>
    </source>
</evidence>
<keyword evidence="10" id="KW-1185">Reference proteome</keyword>
<evidence type="ECO:0000256" key="3">
    <source>
        <dbReference type="ARBA" id="ARBA00023027"/>
    </source>
</evidence>
<evidence type="ECO:0000313" key="9">
    <source>
        <dbReference type="EMBL" id="KAJ7351286.1"/>
    </source>
</evidence>
<dbReference type="EMBL" id="JARIHO010000013">
    <property type="protein sequence ID" value="KAJ7351286.1"/>
    <property type="molecule type" value="Genomic_DNA"/>
</dbReference>
<evidence type="ECO:0000259" key="8">
    <source>
        <dbReference type="Pfam" id="PF00171"/>
    </source>
</evidence>
<comment type="similarity">
    <text evidence="1 4 7">Belongs to the aldehyde dehydrogenase family.</text>
</comment>
<dbReference type="FunFam" id="3.40.605.10:FF:000004">
    <property type="entry name" value="Aldehyde dehydrogenase"/>
    <property type="match status" value="1"/>
</dbReference>
<accession>A0AAD7A7G5</accession>
<evidence type="ECO:0000256" key="4">
    <source>
        <dbReference type="PIRNR" id="PIRNR036492"/>
    </source>
</evidence>
<feature type="domain" description="Aldehyde dehydrogenase" evidence="8">
    <location>
        <begin position="20"/>
        <end position="431"/>
    </location>
</feature>